<feature type="domain" description="AB hydrolase-1" evidence="1">
    <location>
        <begin position="52"/>
        <end position="290"/>
    </location>
</feature>
<sequence length="308" mass="34805">MAKCFSFTMFRDKAYRQAFASAGLKSSTTDFGDGSTMHCWIPQNACESKPSLLLVHGFGANATWQWSEQLRPLLHANYNVYVPDLLFFGDSYTTRPERSVSFQAQCVMRLMESLGVERMSLIGVSYGGFVSYSLAAQFPAAVEKLVLCCAGVCLEGKDLEEGLFVVKDLDEAASILMPQTPDRLRQLMRLSFVRPARGVPSCFLADFIDVMCTEFVKEKRELIQSILKERSSTNLPKINQPTLIIWGEQDQIFPVELAYRLHRHLEGNSELVIIKNTGHAFNLEKPKEFCKHLKAFLVDQHLRSSKTD</sequence>
<organism evidence="2 3">
    <name type="scientific">Aristolochia fimbriata</name>
    <name type="common">White veined hardy Dutchman's pipe vine</name>
    <dbReference type="NCBI Taxonomy" id="158543"/>
    <lineage>
        <taxon>Eukaryota</taxon>
        <taxon>Viridiplantae</taxon>
        <taxon>Streptophyta</taxon>
        <taxon>Embryophyta</taxon>
        <taxon>Tracheophyta</taxon>
        <taxon>Spermatophyta</taxon>
        <taxon>Magnoliopsida</taxon>
        <taxon>Magnoliidae</taxon>
        <taxon>Piperales</taxon>
        <taxon>Aristolochiaceae</taxon>
        <taxon>Aristolochia</taxon>
    </lineage>
</organism>
<dbReference type="AlphaFoldDB" id="A0AAV7ETT3"/>
<dbReference type="Gene3D" id="3.40.50.1820">
    <property type="entry name" value="alpha/beta hydrolase"/>
    <property type="match status" value="1"/>
</dbReference>
<proteinExistence type="predicted"/>
<reference evidence="2 3" key="1">
    <citation type="submission" date="2021-07" db="EMBL/GenBank/DDBJ databases">
        <title>The Aristolochia fimbriata genome: insights into angiosperm evolution, floral development and chemical biosynthesis.</title>
        <authorList>
            <person name="Jiao Y."/>
        </authorList>
    </citation>
    <scope>NUCLEOTIDE SEQUENCE [LARGE SCALE GENOMIC DNA]</scope>
    <source>
        <strain evidence="2">IBCAS-2021</strain>
        <tissue evidence="2">Leaf</tissue>
    </source>
</reference>
<dbReference type="PRINTS" id="PR00412">
    <property type="entry name" value="EPOXHYDRLASE"/>
</dbReference>
<dbReference type="GO" id="GO:0003824">
    <property type="term" value="F:catalytic activity"/>
    <property type="evidence" value="ECO:0007669"/>
    <property type="project" value="InterPro"/>
</dbReference>
<protein>
    <recommendedName>
        <fullName evidence="1">AB hydrolase-1 domain-containing protein</fullName>
    </recommendedName>
</protein>
<dbReference type="InterPro" id="IPR000073">
    <property type="entry name" value="AB_hydrolase_1"/>
</dbReference>
<evidence type="ECO:0000313" key="2">
    <source>
        <dbReference type="EMBL" id="KAG9451495.1"/>
    </source>
</evidence>
<keyword evidence="3" id="KW-1185">Reference proteome</keyword>
<dbReference type="PRINTS" id="PR00111">
    <property type="entry name" value="ABHYDROLASE"/>
</dbReference>
<dbReference type="InterPro" id="IPR052370">
    <property type="entry name" value="Meta-cleavage_hydrolase"/>
</dbReference>
<evidence type="ECO:0000259" key="1">
    <source>
        <dbReference type="Pfam" id="PF12697"/>
    </source>
</evidence>
<dbReference type="InterPro" id="IPR029058">
    <property type="entry name" value="AB_hydrolase_fold"/>
</dbReference>
<dbReference type="EMBL" id="JAINDJ010000004">
    <property type="protein sequence ID" value="KAG9451495.1"/>
    <property type="molecule type" value="Genomic_DNA"/>
</dbReference>
<accession>A0AAV7ETT3</accession>
<comment type="caution">
    <text evidence="2">The sequence shown here is derived from an EMBL/GenBank/DDBJ whole genome shotgun (WGS) entry which is preliminary data.</text>
</comment>
<name>A0AAV7ETT3_ARIFI</name>
<dbReference type="Proteomes" id="UP000825729">
    <property type="component" value="Unassembled WGS sequence"/>
</dbReference>
<dbReference type="Pfam" id="PF12697">
    <property type="entry name" value="Abhydrolase_6"/>
    <property type="match status" value="1"/>
</dbReference>
<gene>
    <name evidence="2" type="ORF">H6P81_011460</name>
</gene>
<dbReference type="PANTHER" id="PTHR43139">
    <property type="entry name" value="SI:DKEY-122A22.2"/>
    <property type="match status" value="1"/>
</dbReference>
<dbReference type="SUPFAM" id="SSF53474">
    <property type="entry name" value="alpha/beta-Hydrolases"/>
    <property type="match status" value="1"/>
</dbReference>
<evidence type="ECO:0000313" key="3">
    <source>
        <dbReference type="Proteomes" id="UP000825729"/>
    </source>
</evidence>
<dbReference type="InterPro" id="IPR000639">
    <property type="entry name" value="Epox_hydrolase-like"/>
</dbReference>
<dbReference type="PANTHER" id="PTHR43139:SF59">
    <property type="entry name" value="ALPHA_BETA-HYDROLASES SUPERFAMILY PROTEIN"/>
    <property type="match status" value="1"/>
</dbReference>